<dbReference type="Pfam" id="PF07508">
    <property type="entry name" value="Recombinase"/>
    <property type="match status" value="1"/>
</dbReference>
<name>A0A401J014_SPHXE</name>
<protein>
    <recommendedName>
        <fullName evidence="5">Site-specific DNA recombinase</fullName>
    </recommendedName>
</protein>
<evidence type="ECO:0008006" key="5">
    <source>
        <dbReference type="Google" id="ProtNLM"/>
    </source>
</evidence>
<dbReference type="AlphaFoldDB" id="A0A401J014"/>
<dbReference type="GO" id="GO:0000150">
    <property type="term" value="F:DNA strand exchange activity"/>
    <property type="evidence" value="ECO:0007669"/>
    <property type="project" value="InterPro"/>
</dbReference>
<dbReference type="Gene3D" id="3.40.50.1390">
    <property type="entry name" value="Resolvase, N-terminal catalytic domain"/>
    <property type="match status" value="1"/>
</dbReference>
<dbReference type="RefSeq" id="WP_262503565.1">
    <property type="nucleotide sequence ID" value="NZ_BBQY01000002.1"/>
</dbReference>
<proteinExistence type="predicted"/>
<sequence length="595" mass="65405">MTRVALYARYSDDKQSASSIEDQFLICREQAKREGWHIVGNYKDAAISGASVILRPGIQALVQDAQMGRFDVLLAEALDRVSRDQADVATLYKHLQFAGVKIVTLAEGEVSELHVGLKGTMNALFLKDLAKKTHRGLRGRVEKGKSGGGLCYGYDVVRRFSSEGEAVHGERSINSVEAEVVRQVFRQFANGLSPQAIARRLNEAGIPAPTGTLWTSTTIRGHAKRGTGLLNNELYIGKLVWNRLRYLKNPQTGKRVSRINPQSEWIVTDVPDLRIVDEELWQAAKARQEDIAVQYAGVIEATRAAHNKLNRTRRPRSLLSGLVYCGCCGGSYTLRGQGRFACSNHIDTRSCSNGHSISREKLEARVLDGLRDRMMSPEVAAKAIRTCVEETNRLNRERRATDTADRAELDKVLKAIKGVLEIVEEGNGTRTLVDRLLDLETQEDAIRARLAAAPADVPDIHPNIAEIYRSKVERLADALVCPEEREEAADALRGLIERVVLTPGARRGEVNAMLHGEFGTILDWLERQQSAKNDTTPGAGAPGVSGMSVSVVAGARNHLNLHIHEHSSANEHGAATVARFLDCLDVAHSLYQTAA</sequence>
<evidence type="ECO:0000259" key="1">
    <source>
        <dbReference type="PROSITE" id="PS51736"/>
    </source>
</evidence>
<dbReference type="InterPro" id="IPR006119">
    <property type="entry name" value="Resolv_N"/>
</dbReference>
<dbReference type="SMART" id="SM00857">
    <property type="entry name" value="Resolvase"/>
    <property type="match status" value="1"/>
</dbReference>
<dbReference type="Pfam" id="PF13408">
    <property type="entry name" value="Zn_ribbon_recom"/>
    <property type="match status" value="1"/>
</dbReference>
<dbReference type="PANTHER" id="PTHR30461">
    <property type="entry name" value="DNA-INVERTASE FROM LAMBDOID PROPHAGE"/>
    <property type="match status" value="1"/>
</dbReference>
<feature type="domain" description="Resolvase/invertase-type recombinase catalytic" evidence="1">
    <location>
        <begin position="3"/>
        <end position="147"/>
    </location>
</feature>
<dbReference type="SUPFAM" id="SSF53041">
    <property type="entry name" value="Resolvase-like"/>
    <property type="match status" value="1"/>
</dbReference>
<dbReference type="InterPro" id="IPR050639">
    <property type="entry name" value="SSR_resolvase"/>
</dbReference>
<organism evidence="3 4">
    <name type="scientific">Sphingobium xenophagum</name>
    <dbReference type="NCBI Taxonomy" id="121428"/>
    <lineage>
        <taxon>Bacteria</taxon>
        <taxon>Pseudomonadati</taxon>
        <taxon>Pseudomonadota</taxon>
        <taxon>Alphaproteobacteria</taxon>
        <taxon>Sphingomonadales</taxon>
        <taxon>Sphingomonadaceae</taxon>
        <taxon>Sphingobium</taxon>
    </lineage>
</organism>
<dbReference type="Proteomes" id="UP000290975">
    <property type="component" value="Unassembled WGS sequence"/>
</dbReference>
<dbReference type="PROSITE" id="PS51736">
    <property type="entry name" value="RECOMBINASES_3"/>
    <property type="match status" value="1"/>
</dbReference>
<dbReference type="PANTHER" id="PTHR30461:SF23">
    <property type="entry name" value="DNA RECOMBINASE-RELATED"/>
    <property type="match status" value="1"/>
</dbReference>
<evidence type="ECO:0000259" key="2">
    <source>
        <dbReference type="PROSITE" id="PS51737"/>
    </source>
</evidence>
<gene>
    <name evidence="3" type="ORF">MBESOW_P1220</name>
</gene>
<dbReference type="GO" id="GO:0003677">
    <property type="term" value="F:DNA binding"/>
    <property type="evidence" value="ECO:0007669"/>
    <property type="project" value="InterPro"/>
</dbReference>
<evidence type="ECO:0000313" key="4">
    <source>
        <dbReference type="Proteomes" id="UP000290975"/>
    </source>
</evidence>
<dbReference type="Pfam" id="PF00239">
    <property type="entry name" value="Resolvase"/>
    <property type="match status" value="1"/>
</dbReference>
<feature type="domain" description="Recombinase" evidence="2">
    <location>
        <begin position="151"/>
        <end position="294"/>
    </location>
</feature>
<dbReference type="InterPro" id="IPR038109">
    <property type="entry name" value="DNA_bind_recomb_sf"/>
</dbReference>
<dbReference type="InterPro" id="IPR036162">
    <property type="entry name" value="Resolvase-like_N_sf"/>
</dbReference>
<comment type="caution">
    <text evidence="3">The sequence shown here is derived from an EMBL/GenBank/DDBJ whole genome shotgun (WGS) entry which is preliminary data.</text>
</comment>
<evidence type="ECO:0000313" key="3">
    <source>
        <dbReference type="EMBL" id="GBH29966.1"/>
    </source>
</evidence>
<dbReference type="EMBL" id="BBQY01000002">
    <property type="protein sequence ID" value="GBH29966.1"/>
    <property type="molecule type" value="Genomic_DNA"/>
</dbReference>
<reference evidence="3 4" key="1">
    <citation type="submission" date="2014-12" db="EMBL/GenBank/DDBJ databases">
        <title>Whole genome sequencing of Sphingobium xenophagum OW59.</title>
        <authorList>
            <person name="Ohta Y."/>
            <person name="Nishi S."/>
            <person name="Hatada Y."/>
        </authorList>
    </citation>
    <scope>NUCLEOTIDE SEQUENCE [LARGE SCALE GENOMIC DNA]</scope>
    <source>
        <strain evidence="3 4">OW59</strain>
    </source>
</reference>
<dbReference type="InterPro" id="IPR025827">
    <property type="entry name" value="Zn_ribbon_recom_dom"/>
</dbReference>
<keyword evidence="4" id="KW-1185">Reference proteome</keyword>
<accession>A0A401J014</accession>
<dbReference type="InterPro" id="IPR011109">
    <property type="entry name" value="DNA_bind_recombinase_dom"/>
</dbReference>
<dbReference type="Gene3D" id="3.90.1750.20">
    <property type="entry name" value="Putative Large Serine Recombinase, Chain B, Domain 2"/>
    <property type="match status" value="1"/>
</dbReference>
<dbReference type="CDD" id="cd00338">
    <property type="entry name" value="Ser_Recombinase"/>
    <property type="match status" value="1"/>
</dbReference>
<dbReference type="PROSITE" id="PS51737">
    <property type="entry name" value="RECOMBINASE_DNA_BIND"/>
    <property type="match status" value="1"/>
</dbReference>